<keyword evidence="12" id="KW-0511">Multifunctional enzyme</keyword>
<feature type="binding site" evidence="15">
    <location>
        <position position="293"/>
    </location>
    <ligand>
        <name>substrate</name>
    </ligand>
</feature>
<dbReference type="EC" id="3.5.4.26" evidence="13"/>
<dbReference type="STRING" id="2518989.IMCC3088_333"/>
<evidence type="ECO:0000256" key="8">
    <source>
        <dbReference type="ARBA" id="ARBA00022801"/>
    </source>
</evidence>
<evidence type="ECO:0000256" key="14">
    <source>
        <dbReference type="PIRSR" id="PIRSR006769-1"/>
    </source>
</evidence>
<dbReference type="Gene3D" id="3.40.430.10">
    <property type="entry name" value="Dihydrofolate Reductase, subunit A"/>
    <property type="match status" value="1"/>
</dbReference>
<gene>
    <name evidence="17" type="ORF">IMCC3088_333</name>
</gene>
<dbReference type="InterPro" id="IPR050765">
    <property type="entry name" value="Riboflavin_Biosynth_HTPR"/>
</dbReference>
<dbReference type="PROSITE" id="PS00903">
    <property type="entry name" value="CYT_DCMP_DEAMINASES_1"/>
    <property type="match status" value="1"/>
</dbReference>
<evidence type="ECO:0000256" key="12">
    <source>
        <dbReference type="ARBA" id="ARBA00023268"/>
    </source>
</evidence>
<evidence type="ECO:0000256" key="3">
    <source>
        <dbReference type="ARBA" id="ARBA00004910"/>
    </source>
</evidence>
<feature type="binding site" evidence="15">
    <location>
        <position position="201"/>
    </location>
    <ligand>
        <name>substrate</name>
    </ligand>
</feature>
<dbReference type="NCBIfam" id="TIGR00326">
    <property type="entry name" value="eubact_ribD"/>
    <property type="match status" value="1"/>
</dbReference>
<evidence type="ECO:0000256" key="2">
    <source>
        <dbReference type="ARBA" id="ARBA00004882"/>
    </source>
</evidence>
<feature type="binding site" evidence="15">
    <location>
        <position position="148"/>
    </location>
    <ligand>
        <name>NADP(+)</name>
        <dbReference type="ChEBI" id="CHEBI:58349"/>
    </ligand>
</feature>
<keyword evidence="11 13" id="KW-0560">Oxidoreductase</keyword>
<dbReference type="CDD" id="cd01284">
    <property type="entry name" value="Riboflavin_deaminase-reductase"/>
    <property type="match status" value="1"/>
</dbReference>
<dbReference type="PANTHER" id="PTHR38011">
    <property type="entry name" value="DIHYDROFOLATE REDUCTASE FAMILY PROTEIN (AFU_ORTHOLOGUE AFUA_8G06820)"/>
    <property type="match status" value="1"/>
</dbReference>
<dbReference type="PANTHER" id="PTHR38011:SF7">
    <property type="entry name" value="2,5-DIAMINO-6-RIBOSYLAMINO-4(3H)-PYRIMIDINONE 5'-PHOSPHATE REDUCTASE"/>
    <property type="match status" value="1"/>
</dbReference>
<dbReference type="Pfam" id="PF00383">
    <property type="entry name" value="dCMP_cyt_deam_1"/>
    <property type="match status" value="1"/>
</dbReference>
<comment type="function">
    <text evidence="1 13">Converts 2,5-diamino-6-(ribosylamino)-4(3h)-pyrimidinone 5'-phosphate into 5-amino-6-(ribosylamino)-2,4(1h,3h)-pyrimidinedione 5'-phosphate.</text>
</comment>
<keyword evidence="7 13" id="KW-0479">Metal-binding</keyword>
<evidence type="ECO:0000256" key="6">
    <source>
        <dbReference type="ARBA" id="ARBA00022619"/>
    </source>
</evidence>
<evidence type="ECO:0000256" key="4">
    <source>
        <dbReference type="ARBA" id="ARBA00005259"/>
    </source>
</evidence>
<evidence type="ECO:0000256" key="7">
    <source>
        <dbReference type="ARBA" id="ARBA00022723"/>
    </source>
</evidence>
<dbReference type="InterPro" id="IPR002734">
    <property type="entry name" value="RibDG_C"/>
</dbReference>
<dbReference type="EMBL" id="AEIG01000123">
    <property type="protein sequence ID" value="EGG28343.1"/>
    <property type="molecule type" value="Genomic_DNA"/>
</dbReference>
<evidence type="ECO:0000313" key="17">
    <source>
        <dbReference type="EMBL" id="EGG28343.1"/>
    </source>
</evidence>
<dbReference type="SUPFAM" id="SSF53597">
    <property type="entry name" value="Dihydrofolate reductase-like"/>
    <property type="match status" value="1"/>
</dbReference>
<keyword evidence="10 13" id="KW-0521">NADP</keyword>
<evidence type="ECO:0000256" key="13">
    <source>
        <dbReference type="PIRNR" id="PIRNR006769"/>
    </source>
</evidence>
<comment type="similarity">
    <text evidence="5 13">In the C-terminal section; belongs to the HTP reductase family.</text>
</comment>
<evidence type="ECO:0000256" key="1">
    <source>
        <dbReference type="ARBA" id="ARBA00002151"/>
    </source>
</evidence>
<feature type="binding site" evidence="15">
    <location>
        <begin position="295"/>
        <end position="301"/>
    </location>
    <ligand>
        <name>NADP(+)</name>
        <dbReference type="ChEBI" id="CHEBI:58349"/>
    </ligand>
</feature>
<comment type="caution">
    <text evidence="17">The sequence shown here is derived from an EMBL/GenBank/DDBJ whole genome shotgun (WGS) entry which is preliminary data.</text>
</comment>
<dbReference type="eggNOG" id="COG0117">
    <property type="taxonomic scope" value="Bacteria"/>
</dbReference>
<feature type="binding site" evidence="15">
    <location>
        <position position="194"/>
    </location>
    <ligand>
        <name>NADP(+)</name>
        <dbReference type="ChEBI" id="CHEBI:58349"/>
    </ligand>
</feature>
<dbReference type="Pfam" id="PF01872">
    <property type="entry name" value="RibD_C"/>
    <property type="match status" value="1"/>
</dbReference>
<dbReference type="GO" id="GO:0008835">
    <property type="term" value="F:diaminohydroxyphosphoribosylaminopyrimidine deaminase activity"/>
    <property type="evidence" value="ECO:0007669"/>
    <property type="project" value="UniProtKB-EC"/>
</dbReference>
<keyword evidence="9 13" id="KW-0862">Zinc</keyword>
<dbReference type="AlphaFoldDB" id="F3L5Q3"/>
<dbReference type="InterPro" id="IPR004794">
    <property type="entry name" value="Eubact_RibD"/>
</dbReference>
<evidence type="ECO:0000256" key="11">
    <source>
        <dbReference type="ARBA" id="ARBA00023002"/>
    </source>
</evidence>
<feature type="binding site" evidence="16">
    <location>
        <position position="78"/>
    </location>
    <ligand>
        <name>Zn(2+)</name>
        <dbReference type="ChEBI" id="CHEBI:29105"/>
        <note>catalytic</note>
    </ligand>
</feature>
<dbReference type="InterPro" id="IPR016192">
    <property type="entry name" value="APOBEC/CMP_deaminase_Zn-bd"/>
</dbReference>
<dbReference type="Proteomes" id="UP000005615">
    <property type="component" value="Unassembled WGS sequence"/>
</dbReference>
<evidence type="ECO:0000256" key="5">
    <source>
        <dbReference type="ARBA" id="ARBA00007417"/>
    </source>
</evidence>
<comment type="pathway">
    <text evidence="2 13">Cofactor biosynthesis; riboflavin biosynthesis; 5-amino-6-(D-ribitylamino)uracil from GTP: step 2/4.</text>
</comment>
<dbReference type="InterPro" id="IPR016193">
    <property type="entry name" value="Cytidine_deaminase-like"/>
</dbReference>
<dbReference type="InterPro" id="IPR024072">
    <property type="entry name" value="DHFR-like_dom_sf"/>
</dbReference>
<evidence type="ECO:0000256" key="15">
    <source>
        <dbReference type="PIRSR" id="PIRSR006769-2"/>
    </source>
</evidence>
<keyword evidence="8 13" id="KW-0378">Hydrolase</keyword>
<dbReference type="Gene3D" id="3.40.140.10">
    <property type="entry name" value="Cytidine Deaminase, domain 2"/>
    <property type="match status" value="1"/>
</dbReference>
<reference evidence="17 18" key="1">
    <citation type="journal article" date="2011" name="J. Bacteriol.">
        <title>Genome sequence of strain IMCC3088, a proteorhodopsin-containing marine bacterium belonging to the OM60/NOR5 clade.</title>
        <authorList>
            <person name="Jang Y."/>
            <person name="Oh H.M."/>
            <person name="Kang I."/>
            <person name="Lee K."/>
            <person name="Yang S.J."/>
            <person name="Cho J.C."/>
        </authorList>
    </citation>
    <scope>NUCLEOTIDE SEQUENCE [LARGE SCALE GENOMIC DNA]</scope>
    <source>
        <strain evidence="17 18">IMCC3088</strain>
    </source>
</reference>
<sequence>MQRAINLAEHGKYSAKPNPHVGCVIVKDGQIVGEGYTQPPGQGHAEVMALAQAGEQARGATAYVTLEPCNHQGRTGPCSQALIQAGISKVVAAIEDPYPEVAGSGFEALKHAGIEVRVGLLADTVKQQLQGFLLRLERGYGRVRLKLACSLDGKIALANGESQWITGPSARRDVQRLRAEAGLVITGVGTVLEDDCQLNVREGDLPLDPNLAREATAHQPLRAVFDSTLRTTNGAKVLSGARTLFCAEPKTTRPDHINPENIVEVAALKTPAGLKNALLQLMAIAPANEILLECGPRLAGSWLNAGLIDELILYQAPVILGHNAQSLVHMDIATMTQRLNFGLIDTRRIGPDLKLTFKPTH</sequence>
<comment type="pathway">
    <text evidence="3 13">Cofactor biosynthesis; riboflavin biosynthesis; 5-amino-6-(D-ribitylamino)uracil from GTP: step 3/4.</text>
</comment>
<organism evidence="17 18">
    <name type="scientific">Aequoribacter fuscus</name>
    <dbReference type="NCBI Taxonomy" id="2518989"/>
    <lineage>
        <taxon>Bacteria</taxon>
        <taxon>Pseudomonadati</taxon>
        <taxon>Pseudomonadota</taxon>
        <taxon>Gammaproteobacteria</taxon>
        <taxon>Cellvibrionales</taxon>
        <taxon>Halieaceae</taxon>
        <taxon>Aequoribacter</taxon>
    </lineage>
</organism>
<feature type="active site" description="Proton donor" evidence="14">
    <location>
        <position position="46"/>
    </location>
</feature>
<dbReference type="GO" id="GO:0008703">
    <property type="term" value="F:5-amino-6-(5-phosphoribosylamino)uracil reductase activity"/>
    <property type="evidence" value="ECO:0007669"/>
    <property type="project" value="UniProtKB-EC"/>
</dbReference>
<dbReference type="PIRSF" id="PIRSF006769">
    <property type="entry name" value="RibD"/>
    <property type="match status" value="1"/>
</dbReference>
<proteinExistence type="inferred from homology"/>
<feature type="binding site" evidence="15">
    <location>
        <position position="190"/>
    </location>
    <ligand>
        <name>NADP(+)</name>
        <dbReference type="ChEBI" id="CHEBI:58349"/>
    </ligand>
</feature>
<feature type="binding site" evidence="15">
    <location>
        <position position="164"/>
    </location>
    <ligand>
        <name>NADP(+)</name>
        <dbReference type="ChEBI" id="CHEBI:58349"/>
    </ligand>
</feature>
<comment type="cofactor">
    <cofactor evidence="13 16">
        <name>Zn(2+)</name>
        <dbReference type="ChEBI" id="CHEBI:29105"/>
    </cofactor>
    <text evidence="13 16">Binds 1 zinc ion.</text>
</comment>
<feature type="binding site" evidence="15">
    <location>
        <position position="178"/>
    </location>
    <ligand>
        <name>substrate</name>
    </ligand>
</feature>
<dbReference type="NCBIfam" id="TIGR00227">
    <property type="entry name" value="ribD_Cterm"/>
    <property type="match status" value="1"/>
</dbReference>
<evidence type="ECO:0000256" key="9">
    <source>
        <dbReference type="ARBA" id="ARBA00022833"/>
    </source>
</evidence>
<name>F3L5Q3_9GAMM</name>
<protein>
    <recommendedName>
        <fullName evidence="13">Riboflavin biosynthesis protein RibD</fullName>
    </recommendedName>
    <domain>
        <recommendedName>
            <fullName evidence="13">Diaminohydroxyphosphoribosylaminopyrimidine deaminase</fullName>
            <shortName evidence="13">DRAP deaminase</shortName>
            <ecNumber evidence="13">3.5.4.26</ecNumber>
        </recommendedName>
        <alternativeName>
            <fullName evidence="13">Riboflavin-specific deaminase</fullName>
        </alternativeName>
    </domain>
    <domain>
        <recommendedName>
            <fullName evidence="13">5-amino-6-(5-phosphoribosylamino)uracil reductase</fullName>
            <ecNumber evidence="13">1.1.1.193</ecNumber>
        </recommendedName>
        <alternativeName>
            <fullName evidence="13">HTP reductase</fullName>
        </alternativeName>
    </domain>
</protein>
<evidence type="ECO:0000313" key="18">
    <source>
        <dbReference type="Proteomes" id="UP000005615"/>
    </source>
</evidence>
<dbReference type="GO" id="GO:0008270">
    <property type="term" value="F:zinc ion binding"/>
    <property type="evidence" value="ECO:0007669"/>
    <property type="project" value="InterPro"/>
</dbReference>
<feature type="binding site" evidence="15">
    <location>
        <position position="227"/>
    </location>
    <ligand>
        <name>NADP(+)</name>
        <dbReference type="ChEBI" id="CHEBI:58349"/>
    </ligand>
</feature>
<evidence type="ECO:0000256" key="16">
    <source>
        <dbReference type="PIRSR" id="PIRSR006769-3"/>
    </source>
</evidence>
<dbReference type="GO" id="GO:0009231">
    <property type="term" value="P:riboflavin biosynthetic process"/>
    <property type="evidence" value="ECO:0007669"/>
    <property type="project" value="UniProtKB-UniPathway"/>
</dbReference>
<dbReference type="eggNOG" id="COG1985">
    <property type="taxonomic scope" value="Bacteria"/>
</dbReference>
<dbReference type="OrthoDB" id="9800865at2"/>
<feature type="binding site" evidence="16">
    <location>
        <position position="69"/>
    </location>
    <ligand>
        <name>Zn(2+)</name>
        <dbReference type="ChEBI" id="CHEBI:29105"/>
        <note>catalytic</note>
    </ligand>
</feature>
<keyword evidence="18" id="KW-1185">Reference proteome</keyword>
<comment type="similarity">
    <text evidence="4 13">In the N-terminal section; belongs to the cytidine and deoxycytidylate deaminase family.</text>
</comment>
<dbReference type="InterPro" id="IPR002125">
    <property type="entry name" value="CMP_dCMP_dom"/>
</dbReference>
<feature type="binding site" evidence="15">
    <location>
        <position position="162"/>
    </location>
    <ligand>
        <name>substrate</name>
    </ligand>
</feature>
<dbReference type="UniPathway" id="UPA00275">
    <property type="reaction ID" value="UER00401"/>
</dbReference>
<evidence type="ECO:0000256" key="10">
    <source>
        <dbReference type="ARBA" id="ARBA00022857"/>
    </source>
</evidence>
<accession>F3L5Q3</accession>
<dbReference type="SUPFAM" id="SSF53927">
    <property type="entry name" value="Cytidine deaminase-like"/>
    <property type="match status" value="1"/>
</dbReference>
<comment type="catalytic activity">
    <reaction evidence="13">
        <text>5-amino-6-(5-phospho-D-ribitylamino)uracil + NADP(+) = 5-amino-6-(5-phospho-D-ribosylamino)uracil + NADPH + H(+)</text>
        <dbReference type="Rhea" id="RHEA:17845"/>
        <dbReference type="ChEBI" id="CHEBI:15378"/>
        <dbReference type="ChEBI" id="CHEBI:57783"/>
        <dbReference type="ChEBI" id="CHEBI:58349"/>
        <dbReference type="ChEBI" id="CHEBI:58421"/>
        <dbReference type="ChEBI" id="CHEBI:58453"/>
        <dbReference type="EC" id="1.1.1.193"/>
    </reaction>
</comment>
<dbReference type="EC" id="1.1.1.193" evidence="13"/>
<feature type="binding site" evidence="16">
    <location>
        <position position="44"/>
    </location>
    <ligand>
        <name>Zn(2+)</name>
        <dbReference type="ChEBI" id="CHEBI:29105"/>
        <note>catalytic</note>
    </ligand>
</feature>
<dbReference type="GO" id="GO:0050661">
    <property type="term" value="F:NADP binding"/>
    <property type="evidence" value="ECO:0007669"/>
    <property type="project" value="InterPro"/>
</dbReference>
<dbReference type="InterPro" id="IPR011549">
    <property type="entry name" value="RibD_C"/>
</dbReference>
<comment type="catalytic activity">
    <reaction evidence="13">
        <text>2,5-diamino-6-hydroxy-4-(5-phosphoribosylamino)-pyrimidine + H2O + H(+) = 5-amino-6-(5-phospho-D-ribosylamino)uracil + NH4(+)</text>
        <dbReference type="Rhea" id="RHEA:21868"/>
        <dbReference type="ChEBI" id="CHEBI:15377"/>
        <dbReference type="ChEBI" id="CHEBI:15378"/>
        <dbReference type="ChEBI" id="CHEBI:28938"/>
        <dbReference type="ChEBI" id="CHEBI:58453"/>
        <dbReference type="ChEBI" id="CHEBI:58614"/>
        <dbReference type="EC" id="3.5.4.26"/>
    </reaction>
</comment>
<feature type="binding site" evidence="15">
    <location>
        <position position="198"/>
    </location>
    <ligand>
        <name>substrate</name>
    </ligand>
</feature>
<keyword evidence="6 13" id="KW-0686">Riboflavin biosynthesis</keyword>
<dbReference type="PROSITE" id="PS51747">
    <property type="entry name" value="CYT_DCMP_DEAMINASES_2"/>
    <property type="match status" value="1"/>
</dbReference>
<dbReference type="FunFam" id="3.40.140.10:FF:000025">
    <property type="entry name" value="Riboflavin biosynthesis protein RibD"/>
    <property type="match status" value="1"/>
</dbReference>